<feature type="region of interest" description="Disordered" evidence="5">
    <location>
        <begin position="349"/>
        <end position="415"/>
    </location>
</feature>
<dbReference type="Pfam" id="PF21938">
    <property type="entry name" value="CAP_N"/>
    <property type="match status" value="1"/>
</dbReference>
<dbReference type="SMART" id="SM00673">
    <property type="entry name" value="CARP"/>
    <property type="match status" value="2"/>
</dbReference>
<sequence>MASVTGAGGNGMHNFTTLIKRLEAATSRLEDIASSAGPLRDSNALGAEQHGIPGTRAVGGGTGRSGSHPAPPGMVVGSPGVAPGLPKSPPVAAPAKPELPPSIQEMDALIDGEVAAFVESGKGLDNLLEEQTTAVAKAFRDQRKYLLVSTKAKKPDMTSPSFPELLKDLQHDMGTVGDIRDSNRATPVKEHLAMVGEGISALQWLLMDGKPADYIGEVLGGAQMYGNRVLKAFKEADQRHVKYVQSYYALLKALKAYVLKNYPSGVTWNNNGIDAVQAYREADSAPTTNGAPIASNGGPPPPPPLPNFDNVPAPPPPPPGAAPIAKGAAAAGGDMDAVFQSLNRGSDVTKGLKKVDQSQMTHKNPSLRAAGVVSERRDSEDSITRSRSRGPETKPKPAGMRQDSTSTVIKSKKQGKKELDGNKWIISDFEGPPAPIEIEVSLTQSLLISNCTKTTIVLRGKANAISIDNSPRLQLLVETLVSSIDVIKSPNFAVQITGTLPTIMLDQVDGATIYLGESSLATEVFTSKCSSINVVLPATAGEDDKELPLPEQIRTFVRGGKLVSEIVEHAG</sequence>
<feature type="region of interest" description="Disordered" evidence="5">
    <location>
        <begin position="36"/>
        <end position="98"/>
    </location>
</feature>
<dbReference type="PANTHER" id="PTHR10652">
    <property type="entry name" value="ADENYLYL CYCLASE-ASSOCIATED PROTEIN"/>
    <property type="match status" value="1"/>
</dbReference>
<dbReference type="InterPro" id="IPR018106">
    <property type="entry name" value="CAP_CS_N"/>
</dbReference>
<dbReference type="GO" id="GO:0019933">
    <property type="term" value="P:cAMP-mediated signaling"/>
    <property type="evidence" value="ECO:0007669"/>
    <property type="project" value="TreeGrafter"/>
</dbReference>
<dbReference type="EMBL" id="NAJO01000050">
    <property type="protein sequence ID" value="OQN97910.1"/>
    <property type="molecule type" value="Genomic_DNA"/>
</dbReference>
<keyword evidence="8" id="KW-1185">Reference proteome</keyword>
<feature type="compositionally biased region" description="Basic and acidic residues" evidence="5">
    <location>
        <begin position="374"/>
        <end position="395"/>
    </location>
</feature>
<dbReference type="InterPro" id="IPR013912">
    <property type="entry name" value="Adenylate_cyclase-assoc_CAP_C"/>
</dbReference>
<dbReference type="InterPro" id="IPR053950">
    <property type="entry name" value="CAP_N"/>
</dbReference>
<feature type="domain" description="C-CAP/cofactor C-like" evidence="6">
    <location>
        <begin position="412"/>
        <end position="549"/>
    </location>
</feature>
<dbReference type="InterPro" id="IPR036223">
    <property type="entry name" value="CAP_C_sf"/>
</dbReference>
<dbReference type="PROSITE" id="PS01088">
    <property type="entry name" value="CAP_1"/>
    <property type="match status" value="1"/>
</dbReference>
<dbReference type="STRING" id="1507870.A0A1V8SG08"/>
<evidence type="ECO:0000256" key="4">
    <source>
        <dbReference type="RuleBase" id="RU000647"/>
    </source>
</evidence>
<evidence type="ECO:0000256" key="1">
    <source>
        <dbReference type="ARBA" id="ARBA00007659"/>
    </source>
</evidence>
<gene>
    <name evidence="7" type="ORF">B0A48_16221</name>
</gene>
<name>A0A1V8SG08_9PEZI</name>
<evidence type="ECO:0000313" key="7">
    <source>
        <dbReference type="EMBL" id="OQN97910.1"/>
    </source>
</evidence>
<organism evidence="7 8">
    <name type="scientific">Cryoendolithus antarcticus</name>
    <dbReference type="NCBI Taxonomy" id="1507870"/>
    <lineage>
        <taxon>Eukaryota</taxon>
        <taxon>Fungi</taxon>
        <taxon>Dikarya</taxon>
        <taxon>Ascomycota</taxon>
        <taxon>Pezizomycotina</taxon>
        <taxon>Dothideomycetes</taxon>
        <taxon>Dothideomycetidae</taxon>
        <taxon>Cladosporiales</taxon>
        <taxon>Cladosporiaceae</taxon>
        <taxon>Cryoendolithus</taxon>
    </lineage>
</organism>
<dbReference type="AlphaFoldDB" id="A0A1V8SG08"/>
<feature type="region of interest" description="Disordered" evidence="5">
    <location>
        <begin position="282"/>
        <end position="329"/>
    </location>
</feature>
<evidence type="ECO:0000256" key="2">
    <source>
        <dbReference type="ARBA" id="ARBA00054756"/>
    </source>
</evidence>
<dbReference type="InterPro" id="IPR013992">
    <property type="entry name" value="Adenylate_cyclase-assoc_CAP_N"/>
</dbReference>
<dbReference type="GO" id="GO:0005737">
    <property type="term" value="C:cytoplasm"/>
    <property type="evidence" value="ECO:0007669"/>
    <property type="project" value="TreeGrafter"/>
</dbReference>
<dbReference type="SUPFAM" id="SSF101278">
    <property type="entry name" value="N-terminal domain of adenylylcyclase associated protein, CAP"/>
    <property type="match status" value="1"/>
</dbReference>
<dbReference type="GO" id="GO:0007015">
    <property type="term" value="P:actin filament organization"/>
    <property type="evidence" value="ECO:0007669"/>
    <property type="project" value="TreeGrafter"/>
</dbReference>
<dbReference type="PROSITE" id="PS51329">
    <property type="entry name" value="C_CAP_COFACTOR_C"/>
    <property type="match status" value="1"/>
</dbReference>
<dbReference type="Pfam" id="PF01213">
    <property type="entry name" value="CAP_N-CM"/>
    <property type="match status" value="1"/>
</dbReference>
<dbReference type="InterPro" id="IPR017901">
    <property type="entry name" value="C-CAP_CF_C-like"/>
</dbReference>
<dbReference type="SUPFAM" id="SSF69340">
    <property type="entry name" value="C-terminal domain of adenylylcyclase associated protein"/>
    <property type="match status" value="1"/>
</dbReference>
<dbReference type="InParanoid" id="A0A1V8SG08"/>
<evidence type="ECO:0000256" key="5">
    <source>
        <dbReference type="SAM" id="MobiDB-lite"/>
    </source>
</evidence>
<dbReference type="Proteomes" id="UP000192596">
    <property type="component" value="Unassembled WGS sequence"/>
</dbReference>
<dbReference type="OrthoDB" id="77251at2759"/>
<protein>
    <recommendedName>
        <fullName evidence="3 4">Adenylyl cyclase-associated protein</fullName>
    </recommendedName>
</protein>
<dbReference type="FunFam" id="1.25.40.330:FF:000001">
    <property type="entry name" value="Adenylyl cyclase-associated protein"/>
    <property type="match status" value="1"/>
</dbReference>
<comment type="caution">
    <text evidence="7">The sequence shown here is derived from an EMBL/GenBank/DDBJ whole genome shotgun (WGS) entry which is preliminary data.</text>
</comment>
<dbReference type="InterPro" id="IPR036222">
    <property type="entry name" value="CAP_N_sf"/>
</dbReference>
<comment type="function">
    <text evidence="2">The N-terminal domain binds to adenylyl cyclase, thereby enabling adenylyl cyclase to be activated by upstream regulatory signals, such as Ras. The C-terminal domain is required for normal cellular morphology and growth control.</text>
</comment>
<proteinExistence type="inferred from homology"/>
<evidence type="ECO:0000259" key="6">
    <source>
        <dbReference type="PROSITE" id="PS51329"/>
    </source>
</evidence>
<dbReference type="Gene3D" id="1.25.40.330">
    <property type="entry name" value="Adenylate cyclase-associated CAP, N-terminal domain"/>
    <property type="match status" value="1"/>
</dbReference>
<feature type="compositionally biased region" description="Pro residues" evidence="5">
    <location>
        <begin position="298"/>
        <end position="321"/>
    </location>
</feature>
<dbReference type="InterPro" id="IPR006599">
    <property type="entry name" value="CARP_motif"/>
</dbReference>
<comment type="similarity">
    <text evidence="1 4">Belongs to the CAP family.</text>
</comment>
<dbReference type="FunFam" id="2.160.20.70:FF:000008">
    <property type="entry name" value="Adenylyl cyclase-associated protein"/>
    <property type="match status" value="1"/>
</dbReference>
<dbReference type="InterPro" id="IPR001837">
    <property type="entry name" value="Adenylate_cyclase-assoc_CAP"/>
</dbReference>
<dbReference type="InterPro" id="IPR016098">
    <property type="entry name" value="CAP/MinC_C"/>
</dbReference>
<reference evidence="8" key="1">
    <citation type="submission" date="2017-03" db="EMBL/GenBank/DDBJ databases">
        <title>Genomes of endolithic fungi from Antarctica.</title>
        <authorList>
            <person name="Coleine C."/>
            <person name="Masonjones S."/>
            <person name="Stajich J.E."/>
        </authorList>
    </citation>
    <scope>NUCLEOTIDE SEQUENCE [LARGE SCALE GENOMIC DNA]</scope>
    <source>
        <strain evidence="8">CCFEE 5527</strain>
    </source>
</reference>
<dbReference type="Pfam" id="PF08603">
    <property type="entry name" value="CAP_C"/>
    <property type="match status" value="1"/>
</dbReference>
<dbReference type="PANTHER" id="PTHR10652:SF0">
    <property type="entry name" value="ADENYLYL CYCLASE-ASSOCIATED PROTEIN"/>
    <property type="match status" value="1"/>
</dbReference>
<dbReference type="GO" id="GO:0008179">
    <property type="term" value="F:adenylate cyclase binding"/>
    <property type="evidence" value="ECO:0007669"/>
    <property type="project" value="TreeGrafter"/>
</dbReference>
<accession>A0A1V8SG08</accession>
<evidence type="ECO:0000256" key="3">
    <source>
        <dbReference type="ARBA" id="ARBA00072052"/>
    </source>
</evidence>
<dbReference type="FunCoup" id="A0A1V8SG08">
    <property type="interactions" value="1321"/>
</dbReference>
<feature type="compositionally biased region" description="Pro residues" evidence="5">
    <location>
        <begin position="86"/>
        <end position="98"/>
    </location>
</feature>
<dbReference type="GO" id="GO:0003779">
    <property type="term" value="F:actin binding"/>
    <property type="evidence" value="ECO:0007669"/>
    <property type="project" value="InterPro"/>
</dbReference>
<evidence type="ECO:0000313" key="8">
    <source>
        <dbReference type="Proteomes" id="UP000192596"/>
    </source>
</evidence>
<dbReference type="Gene3D" id="2.160.20.70">
    <property type="match status" value="1"/>
</dbReference>